<reference evidence="1 2" key="1">
    <citation type="submission" date="2019-05" db="EMBL/GenBank/DDBJ databases">
        <title>Another draft genome of Portunus trituberculatus and its Hox gene families provides insights of decapod evolution.</title>
        <authorList>
            <person name="Jeong J.-H."/>
            <person name="Song I."/>
            <person name="Kim S."/>
            <person name="Choi T."/>
            <person name="Kim D."/>
            <person name="Ryu S."/>
            <person name="Kim W."/>
        </authorList>
    </citation>
    <scope>NUCLEOTIDE SEQUENCE [LARGE SCALE GENOMIC DNA]</scope>
    <source>
        <tissue evidence="1">Muscle</tissue>
    </source>
</reference>
<evidence type="ECO:0000313" key="2">
    <source>
        <dbReference type="Proteomes" id="UP000324222"/>
    </source>
</evidence>
<protein>
    <submittedName>
        <fullName evidence="1">Uncharacterized protein</fullName>
    </submittedName>
</protein>
<comment type="caution">
    <text evidence="1">The sequence shown here is derived from an EMBL/GenBank/DDBJ whole genome shotgun (WGS) entry which is preliminary data.</text>
</comment>
<accession>A0A5B7ET75</accession>
<keyword evidence="2" id="KW-1185">Reference proteome</keyword>
<name>A0A5B7ET75_PORTR</name>
<sequence>MHIKDSNTTSRGGVPSNIRATLSPSLQVFMEAILRQEVALTLLKNVGSSSRSARDRVGSQPITAKLPRLVPHLANSNPENLLKWMWLYIEAESEEISRGIQFTAVVLGKGQQLVIKDICMTLPGLAEQESHP</sequence>
<dbReference type="EMBL" id="VSRR010003425">
    <property type="protein sequence ID" value="MPC36093.1"/>
    <property type="molecule type" value="Genomic_DNA"/>
</dbReference>
<gene>
    <name evidence="1" type="ORF">E2C01_029540</name>
</gene>
<organism evidence="1 2">
    <name type="scientific">Portunus trituberculatus</name>
    <name type="common">Swimming crab</name>
    <name type="synonym">Neptunus trituberculatus</name>
    <dbReference type="NCBI Taxonomy" id="210409"/>
    <lineage>
        <taxon>Eukaryota</taxon>
        <taxon>Metazoa</taxon>
        <taxon>Ecdysozoa</taxon>
        <taxon>Arthropoda</taxon>
        <taxon>Crustacea</taxon>
        <taxon>Multicrustacea</taxon>
        <taxon>Malacostraca</taxon>
        <taxon>Eumalacostraca</taxon>
        <taxon>Eucarida</taxon>
        <taxon>Decapoda</taxon>
        <taxon>Pleocyemata</taxon>
        <taxon>Brachyura</taxon>
        <taxon>Eubrachyura</taxon>
        <taxon>Portunoidea</taxon>
        <taxon>Portunidae</taxon>
        <taxon>Portuninae</taxon>
        <taxon>Portunus</taxon>
    </lineage>
</organism>
<dbReference type="AlphaFoldDB" id="A0A5B7ET75"/>
<proteinExistence type="predicted"/>
<dbReference type="Proteomes" id="UP000324222">
    <property type="component" value="Unassembled WGS sequence"/>
</dbReference>
<evidence type="ECO:0000313" key="1">
    <source>
        <dbReference type="EMBL" id="MPC36093.1"/>
    </source>
</evidence>